<sequence length="214" mass="22728">MRGLICKDFFVMKKQLGYYLAFFVVYGVLAVTGVFPASILSALVAVIAMMVPMSSIAYDDQAHWGRYAAATPAGRSGVVAAKYLFTLLVLAACAVLVAVLAAILSLTGLLTEPLADLLAAVGACMGVAMVMDAILLPLLFRFGAEKSRTISMIFFIVIFGGCMLLGKLAQQQGGLPRPPAWLANALPALLAILAVGTFVLSYWIAQGIYEKKEL</sequence>
<gene>
    <name evidence="2" type="ORF">H8S57_10920</name>
</gene>
<protein>
    <submittedName>
        <fullName evidence="2">ABC-2 transporter permease</fullName>
    </submittedName>
</protein>
<dbReference type="Pfam" id="PF13346">
    <property type="entry name" value="ABC2_membrane_5"/>
    <property type="match status" value="1"/>
</dbReference>
<dbReference type="PANTHER" id="PTHR41309:SF2">
    <property type="entry name" value="MEMBRANE PROTEIN"/>
    <property type="match status" value="1"/>
</dbReference>
<feature type="transmembrane region" description="Helical" evidence="1">
    <location>
        <begin position="181"/>
        <end position="205"/>
    </location>
</feature>
<keyword evidence="1" id="KW-0812">Transmembrane</keyword>
<reference evidence="2" key="1">
    <citation type="submission" date="2020-08" db="EMBL/GenBank/DDBJ databases">
        <title>Genome public.</title>
        <authorList>
            <person name="Liu C."/>
            <person name="Sun Q."/>
        </authorList>
    </citation>
    <scope>NUCLEOTIDE SEQUENCE</scope>
    <source>
        <strain evidence="2">NSJ-51</strain>
    </source>
</reference>
<evidence type="ECO:0000313" key="3">
    <source>
        <dbReference type="Proteomes" id="UP000661435"/>
    </source>
</evidence>
<proteinExistence type="predicted"/>
<feature type="transmembrane region" description="Helical" evidence="1">
    <location>
        <begin position="39"/>
        <end position="58"/>
    </location>
</feature>
<organism evidence="2 3">
    <name type="scientific">Lawsonibacter hominis</name>
    <dbReference type="NCBI Taxonomy" id="2763053"/>
    <lineage>
        <taxon>Bacteria</taxon>
        <taxon>Bacillati</taxon>
        <taxon>Bacillota</taxon>
        <taxon>Clostridia</taxon>
        <taxon>Eubacteriales</taxon>
        <taxon>Oscillospiraceae</taxon>
        <taxon>Lawsonibacter</taxon>
    </lineage>
</organism>
<evidence type="ECO:0000256" key="1">
    <source>
        <dbReference type="SAM" id="Phobius"/>
    </source>
</evidence>
<comment type="caution">
    <text evidence="2">The sequence shown here is derived from an EMBL/GenBank/DDBJ whole genome shotgun (WGS) entry which is preliminary data.</text>
</comment>
<keyword evidence="1" id="KW-1133">Transmembrane helix</keyword>
<dbReference type="Proteomes" id="UP000661435">
    <property type="component" value="Unassembled WGS sequence"/>
</dbReference>
<feature type="transmembrane region" description="Helical" evidence="1">
    <location>
        <begin position="83"/>
        <end position="105"/>
    </location>
</feature>
<keyword evidence="3" id="KW-1185">Reference proteome</keyword>
<accession>A0A8J6JGJ6</accession>
<feature type="transmembrane region" description="Helical" evidence="1">
    <location>
        <begin position="117"/>
        <end position="140"/>
    </location>
</feature>
<dbReference type="RefSeq" id="WP_186908119.1">
    <property type="nucleotide sequence ID" value="NZ_JACOPP010000014.1"/>
</dbReference>
<dbReference type="InterPro" id="IPR025699">
    <property type="entry name" value="ABC2_memb-like"/>
</dbReference>
<dbReference type="EMBL" id="JACOPP010000014">
    <property type="protein sequence ID" value="MBC5734234.1"/>
    <property type="molecule type" value="Genomic_DNA"/>
</dbReference>
<dbReference type="AlphaFoldDB" id="A0A8J6JGJ6"/>
<evidence type="ECO:0000313" key="2">
    <source>
        <dbReference type="EMBL" id="MBC5734234.1"/>
    </source>
</evidence>
<feature type="transmembrane region" description="Helical" evidence="1">
    <location>
        <begin position="152"/>
        <end position="169"/>
    </location>
</feature>
<dbReference type="PANTHER" id="PTHR41309">
    <property type="entry name" value="MEMBRANE PROTEIN-RELATED"/>
    <property type="match status" value="1"/>
</dbReference>
<feature type="transmembrane region" description="Helical" evidence="1">
    <location>
        <begin position="16"/>
        <end position="33"/>
    </location>
</feature>
<keyword evidence="1" id="KW-0472">Membrane</keyword>
<name>A0A8J6JGJ6_9FIRM</name>